<name>A0A517NNL6_9BACT</name>
<dbReference type="Pfam" id="PF20407">
    <property type="entry name" value="DUF1583_N"/>
    <property type="match status" value="1"/>
</dbReference>
<evidence type="ECO:0000259" key="1">
    <source>
        <dbReference type="Pfam" id="PF07619"/>
    </source>
</evidence>
<dbReference type="Pfam" id="PF07619">
    <property type="entry name" value="DUF1581"/>
    <property type="match status" value="1"/>
</dbReference>
<proteinExistence type="predicted"/>
<reference evidence="4 5" key="1">
    <citation type="submission" date="2019-02" db="EMBL/GenBank/DDBJ databases">
        <title>Deep-cultivation of Planctomycetes and their phenomic and genomic characterization uncovers novel biology.</title>
        <authorList>
            <person name="Wiegand S."/>
            <person name="Jogler M."/>
            <person name="Boedeker C."/>
            <person name="Pinto D."/>
            <person name="Vollmers J."/>
            <person name="Rivas-Marin E."/>
            <person name="Kohn T."/>
            <person name="Peeters S.H."/>
            <person name="Heuer A."/>
            <person name="Rast P."/>
            <person name="Oberbeckmann S."/>
            <person name="Bunk B."/>
            <person name="Jeske O."/>
            <person name="Meyerdierks A."/>
            <person name="Storesund J.E."/>
            <person name="Kallscheuer N."/>
            <person name="Luecker S."/>
            <person name="Lage O.M."/>
            <person name="Pohl T."/>
            <person name="Merkel B.J."/>
            <person name="Hornburger P."/>
            <person name="Mueller R.-W."/>
            <person name="Bruemmer F."/>
            <person name="Labrenz M."/>
            <person name="Spormann A.M."/>
            <person name="Op den Camp H."/>
            <person name="Overmann J."/>
            <person name="Amann R."/>
            <person name="Jetten M.S.M."/>
            <person name="Mascher T."/>
            <person name="Medema M.H."/>
            <person name="Devos D.P."/>
            <person name="Kaster A.-K."/>
            <person name="Ovreas L."/>
            <person name="Rohde M."/>
            <person name="Galperin M.Y."/>
            <person name="Jogler C."/>
        </authorList>
    </citation>
    <scope>NUCLEOTIDE SEQUENCE [LARGE SCALE GENOMIC DNA]</scope>
    <source>
        <strain evidence="4 5">K23_9</strain>
    </source>
</reference>
<dbReference type="AlphaFoldDB" id="A0A517NNL6"/>
<feature type="domain" description="DUF1583" evidence="3">
    <location>
        <begin position="486"/>
        <end position="644"/>
    </location>
</feature>
<evidence type="ECO:0000259" key="3">
    <source>
        <dbReference type="Pfam" id="PF20407"/>
    </source>
</evidence>
<accession>A0A517NNL6</accession>
<dbReference type="RefSeq" id="WP_145416200.1">
    <property type="nucleotide sequence ID" value="NZ_CP036526.1"/>
</dbReference>
<dbReference type="Proteomes" id="UP000319817">
    <property type="component" value="Chromosome"/>
</dbReference>
<dbReference type="InterPro" id="IPR011475">
    <property type="entry name" value="DUF1583"/>
</dbReference>
<sequence length="1113" mass="123938">MNGRRLCVVLWVATFSLSEIGAQSPRSDAASLQALFEESTICENVVQLCRRCQGLSDTDRYTALVNWVLPNATRQNLRLRGGFDRSERLPGQREQVSLDPTASFRMYPEYDWIVSPAKDMVRLAVKIDKQAELRTSIEKLSSVAPQQKRSCDALLCLLALAEHDEAAAAEYSRTLFPTSKQLAVAKMSLRDLWIDVLVLSEMAACRSVESVPEPELFDRYVGLSEVHDNGQLDLLCDFVKLIRDYCWLAKLRVPKDQSIGLKDFVPLNLTTAKTHGEGRPLARFVLVDGVARKIGGHCVDALAYRSPMQGSFEIAAELRRNRGRSAAVFAQNQFVAVGAQSNQFMTGALNRPPQQMTIAPPMETFLSSLHGRVAIAGDGSRHSINGRFLDTGSVASGVLPWAGFLSERRNDFAVENVQIAGTPMVPHSIDLLASPKLAGWLRYFDDATTRDVESDDSVTDPVTWQIRRQPPSEPMLIAESDRRAVGSFREDLLRYVRPMVEDGTIEYDFFYHAPTQHSAQHTERPAQQFVHPALGRSVFLLTDDQIKFHQLTDGLHDQTSLRPDNSGDFPPGTWTADSVALNQNAWNHVALSIAGTQLVIRVNQEVVLKQPLSDFNSRLFGLFRFADQSSVKVKNVKWTGDWPGQVEIAQDRSLTPQAVTEINQWSKQLPDRWERDFRKGYSPRWFDFGGNRETIQSVTKGIRLHKTMQDGIGDMRACVRLEGDFDLAVTYQDLEISTEKPTWHSGNGLMIRFDNPLRDQVSLYRRVDRMGGMHCVAFAVKRLTPGGKAKFMGGTHVVDESTSGTHRLVRKDGKLLALHAIDDSECFRVIGEIDAPQGPVEIQGIRMVNHVGKGSRTSTTWSRLRIAGERIDRSDVDANATKKLVDELQQWRLNQSLLEADFSSPAAAGSSRWQRTGDAVFTANAQGCLMSLTATDNFDQAGMVLSDDLGRNFDVQIDFDIDQMDLPTKSRAHSEVALQVLFKIDALAVQGLQPVSEASILFRRDANGNDFIRPRVVGPTQYQSTVYRPIRTIPTKPVSMMRIVAKEGTLVFMSKTVEDPSFEVLATYPFPVGATAHLARFYATAAGEGCVVNVNWKRALVATAVPIATTDRP</sequence>
<dbReference type="InterPro" id="IPR046518">
    <property type="entry name" value="DUF1583_N"/>
</dbReference>
<keyword evidence="5" id="KW-1185">Reference proteome</keyword>
<feature type="domain" description="DUF1581" evidence="1">
    <location>
        <begin position="372"/>
        <end position="449"/>
    </location>
</feature>
<feature type="domain" description="DUF1583" evidence="2">
    <location>
        <begin position="654"/>
        <end position="889"/>
    </location>
</feature>
<evidence type="ECO:0000313" key="5">
    <source>
        <dbReference type="Proteomes" id="UP000319817"/>
    </source>
</evidence>
<dbReference type="Pfam" id="PF07622">
    <property type="entry name" value="DUF1583"/>
    <property type="match status" value="1"/>
</dbReference>
<evidence type="ECO:0000313" key="4">
    <source>
        <dbReference type="EMBL" id="QDT08704.1"/>
    </source>
</evidence>
<gene>
    <name evidence="4" type="ORF">K239x_06450</name>
</gene>
<protein>
    <submittedName>
        <fullName evidence="4">Uncharacterized protein</fullName>
    </submittedName>
</protein>
<organism evidence="4 5">
    <name type="scientific">Stieleria marina</name>
    <dbReference type="NCBI Taxonomy" id="1930275"/>
    <lineage>
        <taxon>Bacteria</taxon>
        <taxon>Pseudomonadati</taxon>
        <taxon>Planctomycetota</taxon>
        <taxon>Planctomycetia</taxon>
        <taxon>Pirellulales</taxon>
        <taxon>Pirellulaceae</taxon>
        <taxon>Stieleria</taxon>
    </lineage>
</organism>
<dbReference type="EMBL" id="CP036526">
    <property type="protein sequence ID" value="QDT08704.1"/>
    <property type="molecule type" value="Genomic_DNA"/>
</dbReference>
<evidence type="ECO:0000259" key="2">
    <source>
        <dbReference type="Pfam" id="PF07622"/>
    </source>
</evidence>
<dbReference type="OrthoDB" id="236068at2"/>
<dbReference type="InterPro" id="IPR022660">
    <property type="entry name" value="DUF1581"/>
</dbReference>